<dbReference type="Gene3D" id="1.10.20.70">
    <property type="entry name" value="Transcription termination and cleavage factor, C-terminal domain"/>
    <property type="match status" value="1"/>
</dbReference>
<feature type="region of interest" description="Disordered" evidence="1">
    <location>
        <begin position="68"/>
        <end position="109"/>
    </location>
</feature>
<feature type="domain" description="Cleavage stimulation factor subunit 2 hinge" evidence="3">
    <location>
        <begin position="4"/>
        <end position="67"/>
    </location>
</feature>
<dbReference type="Pfam" id="PF14327">
    <property type="entry name" value="CSTF2_hinge"/>
    <property type="match status" value="1"/>
</dbReference>
<dbReference type="PANTHER" id="PTHR47866">
    <property type="entry name" value="HYDROXYPROLINE-RICH GLYCOPROTEIN FAMILY PROTEIN"/>
    <property type="match status" value="1"/>
</dbReference>
<evidence type="ECO:0000256" key="1">
    <source>
        <dbReference type="SAM" id="MobiDB-lite"/>
    </source>
</evidence>
<dbReference type="InterPro" id="IPR026896">
    <property type="entry name" value="CSTF_C"/>
</dbReference>
<dbReference type="AlphaFoldDB" id="A0A0E0L4K9"/>
<keyword evidence="5" id="KW-1185">Reference proteome</keyword>
<dbReference type="HOGENOM" id="CLU_064826_0_0_1"/>
<reference evidence="4" key="1">
    <citation type="submission" date="2015-04" db="UniProtKB">
        <authorList>
            <consortium name="EnsemblPlants"/>
        </authorList>
    </citation>
    <scope>IDENTIFICATION</scope>
</reference>
<evidence type="ECO:0000313" key="4">
    <source>
        <dbReference type="EnsemblPlants" id="OPUNC05G20150.1"/>
    </source>
</evidence>
<name>A0A0E0L4K9_ORYPU</name>
<feature type="region of interest" description="Disordered" evidence="1">
    <location>
        <begin position="154"/>
        <end position="226"/>
    </location>
</feature>
<feature type="compositionally biased region" description="Polar residues" evidence="1">
    <location>
        <begin position="190"/>
        <end position="209"/>
    </location>
</feature>
<organism evidence="4">
    <name type="scientific">Oryza punctata</name>
    <name type="common">Red rice</name>
    <dbReference type="NCBI Taxonomy" id="4537"/>
    <lineage>
        <taxon>Eukaryota</taxon>
        <taxon>Viridiplantae</taxon>
        <taxon>Streptophyta</taxon>
        <taxon>Embryophyta</taxon>
        <taxon>Tracheophyta</taxon>
        <taxon>Spermatophyta</taxon>
        <taxon>Magnoliopsida</taxon>
        <taxon>Liliopsida</taxon>
        <taxon>Poales</taxon>
        <taxon>Poaceae</taxon>
        <taxon>BOP clade</taxon>
        <taxon>Oryzoideae</taxon>
        <taxon>Oryzeae</taxon>
        <taxon>Oryzinae</taxon>
        <taxon>Oryza</taxon>
    </lineage>
</organism>
<evidence type="ECO:0000259" key="3">
    <source>
        <dbReference type="Pfam" id="PF14327"/>
    </source>
</evidence>
<feature type="compositionally biased region" description="Polar residues" evidence="1">
    <location>
        <begin position="154"/>
        <end position="169"/>
    </location>
</feature>
<evidence type="ECO:0008006" key="6">
    <source>
        <dbReference type="Google" id="ProtNLM"/>
    </source>
</evidence>
<feature type="compositionally biased region" description="Pro residues" evidence="1">
    <location>
        <begin position="172"/>
        <end position="188"/>
    </location>
</feature>
<dbReference type="PANTHER" id="PTHR47866:SF2">
    <property type="entry name" value="HYDROXYPROLINE-RICH GLYCOPROTEIN FAMILY PROTEIN"/>
    <property type="match status" value="1"/>
</dbReference>
<reference evidence="4" key="2">
    <citation type="submission" date="2018-05" db="EMBL/GenBank/DDBJ databases">
        <title>OpunRS2 (Oryza punctata Reference Sequence Version 2).</title>
        <authorList>
            <person name="Zhang J."/>
            <person name="Kudrna D."/>
            <person name="Lee S."/>
            <person name="Talag J."/>
            <person name="Welchert J."/>
            <person name="Wing R.A."/>
        </authorList>
    </citation>
    <scope>NUCLEOTIDE SEQUENCE [LARGE SCALE GENOMIC DNA]</scope>
</reference>
<dbReference type="Proteomes" id="UP000026962">
    <property type="component" value="Chromosome 5"/>
</dbReference>
<sequence>MAANQPAGEALAANISAMSRPEMYDLMSQMKVMIDHDQERVRRMLVDNPDVTRALFRAQVVLGMVKTPKTAQSSDKAPPAAVQATPSSSVKPTVQDHAQQPLQNPGMFNQQLQPPLPQLPRPPNMQPFVNQMHPQVPSSFGLSHTNAPQHMLQQSIFHPGGNPQTSFLTGQPPLPNQPPPLPNQPPPQLYQGSSHAASHYNSQSMQMDRSTPWGRGNAEASSAGTHFPGHLPGLPGQMTQGIGGIHSARPEAPLTPEMEKMLVQQVLSMSPDQINMLPPEQRQQVLQLRDMLRQ</sequence>
<dbReference type="InterPro" id="IPR025742">
    <property type="entry name" value="CSTF2_hinge"/>
</dbReference>
<proteinExistence type="predicted"/>
<dbReference type="Gramene" id="OPUNC05G20150.1">
    <property type="protein sequence ID" value="OPUNC05G20150.1"/>
    <property type="gene ID" value="OPUNC05G20150"/>
</dbReference>
<evidence type="ECO:0000259" key="2">
    <source>
        <dbReference type="Pfam" id="PF14304"/>
    </source>
</evidence>
<dbReference type="Pfam" id="PF14304">
    <property type="entry name" value="CSTF_C"/>
    <property type="match status" value="1"/>
</dbReference>
<dbReference type="EnsemblPlants" id="OPUNC05G20150.1">
    <property type="protein sequence ID" value="OPUNC05G20150.1"/>
    <property type="gene ID" value="OPUNC05G20150"/>
</dbReference>
<dbReference type="InterPro" id="IPR038192">
    <property type="entry name" value="CSTF_C_sf"/>
</dbReference>
<protein>
    <recommendedName>
        <fullName evidence="6">Transcription termination and cleavage factor C-terminal domain-containing protein</fullName>
    </recommendedName>
</protein>
<feature type="compositionally biased region" description="Polar residues" evidence="1">
    <location>
        <begin position="84"/>
        <end position="109"/>
    </location>
</feature>
<feature type="domain" description="Transcription termination and cleavage factor C-terminal" evidence="2">
    <location>
        <begin position="262"/>
        <end position="294"/>
    </location>
</feature>
<evidence type="ECO:0000313" key="5">
    <source>
        <dbReference type="Proteomes" id="UP000026962"/>
    </source>
</evidence>
<dbReference type="GO" id="GO:0031124">
    <property type="term" value="P:mRNA 3'-end processing"/>
    <property type="evidence" value="ECO:0007669"/>
    <property type="project" value="InterPro"/>
</dbReference>
<accession>A0A0E0L4K9</accession>